<keyword evidence="5 9" id="KW-1133">Transmembrane helix</keyword>
<keyword evidence="11" id="KW-1185">Reference proteome</keyword>
<dbReference type="GO" id="GO:0046872">
    <property type="term" value="F:metal ion binding"/>
    <property type="evidence" value="ECO:0007669"/>
    <property type="project" value="UniProtKB-KW"/>
</dbReference>
<comment type="cofactor">
    <cofactor evidence="7">
        <name>Mg(2+)</name>
        <dbReference type="ChEBI" id="CHEBI:18420"/>
    </cofactor>
</comment>
<keyword evidence="6 9" id="KW-0472">Membrane</keyword>
<dbReference type="GO" id="GO:0005886">
    <property type="term" value="C:plasma membrane"/>
    <property type="evidence" value="ECO:0007669"/>
    <property type="project" value="UniProtKB-SubCell"/>
</dbReference>
<gene>
    <name evidence="10" type="ORF">FHX40_3385</name>
</gene>
<feature type="transmembrane region" description="Helical" evidence="9">
    <location>
        <begin position="168"/>
        <end position="188"/>
    </location>
</feature>
<feature type="compositionally biased region" description="Basic and acidic residues" evidence="8">
    <location>
        <begin position="513"/>
        <end position="523"/>
    </location>
</feature>
<comment type="subcellular location">
    <subcellularLocation>
        <location evidence="1">Cell membrane</location>
        <topology evidence="1">Multi-pass membrane protein</topology>
    </subcellularLocation>
</comment>
<feature type="binding site" evidence="7">
    <location>
        <position position="226"/>
    </location>
    <ligand>
        <name>Mg(2+)</name>
        <dbReference type="ChEBI" id="CHEBI:18420"/>
    </ligand>
</feature>
<dbReference type="RefSeq" id="WP_189136240.1">
    <property type="nucleotide sequence ID" value="NZ_BMPV01000005.1"/>
</dbReference>
<protein>
    <submittedName>
        <fullName evidence="10">UDP-GlcNAc:undecaprenyl-phosphate GlcNAc-1-phosphate transferase</fullName>
    </submittedName>
</protein>
<reference evidence="10 11" key="1">
    <citation type="submission" date="2019-06" db="EMBL/GenBank/DDBJ databases">
        <title>Sequencing the genomes of 1000 actinobacteria strains.</title>
        <authorList>
            <person name="Klenk H.-P."/>
        </authorList>
    </citation>
    <scope>NUCLEOTIDE SEQUENCE [LARGE SCALE GENOMIC DNA]</scope>
    <source>
        <strain evidence="10 11">DSM 43186</strain>
    </source>
</reference>
<evidence type="ECO:0000256" key="3">
    <source>
        <dbReference type="ARBA" id="ARBA00022679"/>
    </source>
</evidence>
<dbReference type="Proteomes" id="UP000319213">
    <property type="component" value="Unassembled WGS sequence"/>
</dbReference>
<dbReference type="GO" id="GO:0009103">
    <property type="term" value="P:lipopolysaccharide biosynthetic process"/>
    <property type="evidence" value="ECO:0007669"/>
    <property type="project" value="TreeGrafter"/>
</dbReference>
<feature type="transmembrane region" description="Helical" evidence="9">
    <location>
        <begin position="48"/>
        <end position="67"/>
    </location>
</feature>
<evidence type="ECO:0000256" key="1">
    <source>
        <dbReference type="ARBA" id="ARBA00004651"/>
    </source>
</evidence>
<feature type="transmembrane region" description="Helical" evidence="9">
    <location>
        <begin position="194"/>
        <end position="213"/>
    </location>
</feature>
<keyword evidence="7" id="KW-0479">Metal-binding</keyword>
<proteinExistence type="predicted"/>
<feature type="transmembrane region" description="Helical" evidence="9">
    <location>
        <begin position="6"/>
        <end position="27"/>
    </location>
</feature>
<feature type="transmembrane region" description="Helical" evidence="9">
    <location>
        <begin position="260"/>
        <end position="282"/>
    </location>
</feature>
<keyword evidence="2" id="KW-1003">Cell membrane</keyword>
<evidence type="ECO:0000313" key="11">
    <source>
        <dbReference type="Proteomes" id="UP000319213"/>
    </source>
</evidence>
<feature type="compositionally biased region" description="Gly residues" evidence="8">
    <location>
        <begin position="528"/>
        <end position="545"/>
    </location>
</feature>
<dbReference type="EMBL" id="VFPQ01000001">
    <property type="protein sequence ID" value="TQM76640.1"/>
    <property type="molecule type" value="Genomic_DNA"/>
</dbReference>
<evidence type="ECO:0000256" key="2">
    <source>
        <dbReference type="ARBA" id="ARBA00022475"/>
    </source>
</evidence>
<feature type="transmembrane region" description="Helical" evidence="9">
    <location>
        <begin position="222"/>
        <end position="240"/>
    </location>
</feature>
<feature type="compositionally biased region" description="Gly residues" evidence="8">
    <location>
        <begin position="418"/>
        <end position="427"/>
    </location>
</feature>
<comment type="caution">
    <text evidence="10">The sequence shown here is derived from an EMBL/GenBank/DDBJ whole genome shotgun (WGS) entry which is preliminary data.</text>
</comment>
<organism evidence="10 11">
    <name type="scientific">Thermopolyspora flexuosa</name>
    <dbReference type="NCBI Taxonomy" id="103836"/>
    <lineage>
        <taxon>Bacteria</taxon>
        <taxon>Bacillati</taxon>
        <taxon>Actinomycetota</taxon>
        <taxon>Actinomycetes</taxon>
        <taxon>Streptosporangiales</taxon>
        <taxon>Streptosporangiaceae</taxon>
        <taxon>Thermopolyspora</taxon>
    </lineage>
</organism>
<feature type="transmembrane region" description="Helical" evidence="9">
    <location>
        <begin position="142"/>
        <end position="161"/>
    </location>
</feature>
<dbReference type="GO" id="GO:0044038">
    <property type="term" value="P:cell wall macromolecule biosynthetic process"/>
    <property type="evidence" value="ECO:0007669"/>
    <property type="project" value="TreeGrafter"/>
</dbReference>
<dbReference type="InterPro" id="IPR000715">
    <property type="entry name" value="Glycosyl_transferase_4"/>
</dbReference>
<evidence type="ECO:0000256" key="5">
    <source>
        <dbReference type="ARBA" id="ARBA00022989"/>
    </source>
</evidence>
<dbReference type="CDD" id="cd06853">
    <property type="entry name" value="GT_WecA_like"/>
    <property type="match status" value="1"/>
</dbReference>
<evidence type="ECO:0000256" key="9">
    <source>
        <dbReference type="SAM" id="Phobius"/>
    </source>
</evidence>
<keyword evidence="4 9" id="KW-0812">Transmembrane</keyword>
<feature type="transmembrane region" description="Helical" evidence="9">
    <location>
        <begin position="312"/>
        <end position="333"/>
    </location>
</feature>
<dbReference type="GO" id="GO:0016780">
    <property type="term" value="F:phosphotransferase activity, for other substituted phosphate groups"/>
    <property type="evidence" value="ECO:0007669"/>
    <property type="project" value="InterPro"/>
</dbReference>
<name>A0A543J1F1_9ACTN</name>
<keyword evidence="7" id="KW-0460">Magnesium</keyword>
<evidence type="ECO:0000256" key="7">
    <source>
        <dbReference type="PIRSR" id="PIRSR600715-1"/>
    </source>
</evidence>
<keyword evidence="3 10" id="KW-0808">Transferase</keyword>
<dbReference type="PANTHER" id="PTHR22926:SF3">
    <property type="entry name" value="UNDECAPRENYL-PHOSPHATE ALPHA-N-ACETYLGLUCOSAMINYL 1-PHOSPHATE TRANSFERASE"/>
    <property type="match status" value="1"/>
</dbReference>
<evidence type="ECO:0000256" key="4">
    <source>
        <dbReference type="ARBA" id="ARBA00022692"/>
    </source>
</evidence>
<feature type="compositionally biased region" description="Low complexity" evidence="8">
    <location>
        <begin position="428"/>
        <end position="460"/>
    </location>
</feature>
<feature type="transmembrane region" description="Helical" evidence="9">
    <location>
        <begin position="108"/>
        <end position="130"/>
    </location>
</feature>
<dbReference type="Pfam" id="PF00953">
    <property type="entry name" value="Glycos_transf_4"/>
    <property type="match status" value="1"/>
</dbReference>
<sequence>MREYLLTALVTAAVTYLLVPLVRRFALRIGAAPEIRERDVHTTPTPRLGGLAMYAGFVVGLLVASHLPYVGQVIAQEQIMLPLLAASGLIVVTGFLDDWWGMDPFVKLAGQIGAAGLMVYFGMSLTSIPVPGGAGYNLDSTLQAVVTILIVVISINAVNFVDGLDGLAAGIVAIAGMATFAYSIALSWDIQDTRINSTAVITALLIGMCAGFLPHNFHPAKIFMGDTGAMLLGLVLAASMVKVTPIDPSILPDLNRFPVILPMLVPVAVLVPPLADFLMAVVRRMSYGKSPFAPDRGHLHHRLLDTGHSQRSAVLILYSWTFLFAFTVVGLSIFGVALIVFPFTVVFAIAVLMLMWLPKWRSRRGRGTAAAGERPGPGGGPSAATATAGAPAAAADRPSPVPPAANSPEARPGVSGERSGGASGEASGGSAAAPGGPVASGVAPGDGGAAAPADPFAGVRRPSLAERFALEQAAETQELSPVKPLGARRIRGGHPYGTAPAERPRTGLAEARPGADKPADLRRSTGQGPTGRGRSGADGGLFAGN</sequence>
<evidence type="ECO:0000256" key="8">
    <source>
        <dbReference type="SAM" id="MobiDB-lite"/>
    </source>
</evidence>
<evidence type="ECO:0000256" key="6">
    <source>
        <dbReference type="ARBA" id="ARBA00023136"/>
    </source>
</evidence>
<feature type="transmembrane region" description="Helical" evidence="9">
    <location>
        <begin position="339"/>
        <end position="357"/>
    </location>
</feature>
<dbReference type="AlphaFoldDB" id="A0A543J1F1"/>
<feature type="region of interest" description="Disordered" evidence="8">
    <location>
        <begin position="367"/>
        <end position="545"/>
    </location>
</feature>
<accession>A0A543J1F1</accession>
<evidence type="ECO:0000313" key="10">
    <source>
        <dbReference type="EMBL" id="TQM76640.1"/>
    </source>
</evidence>
<feature type="compositionally biased region" description="Low complexity" evidence="8">
    <location>
        <begin position="382"/>
        <end position="398"/>
    </location>
</feature>
<feature type="binding site" evidence="7">
    <location>
        <position position="159"/>
    </location>
    <ligand>
        <name>Mg(2+)</name>
        <dbReference type="ChEBI" id="CHEBI:18420"/>
    </ligand>
</feature>
<feature type="transmembrane region" description="Helical" evidence="9">
    <location>
        <begin position="79"/>
        <end position="96"/>
    </location>
</feature>
<dbReference type="GO" id="GO:0071555">
    <property type="term" value="P:cell wall organization"/>
    <property type="evidence" value="ECO:0007669"/>
    <property type="project" value="TreeGrafter"/>
</dbReference>
<dbReference type="PANTHER" id="PTHR22926">
    <property type="entry name" value="PHOSPHO-N-ACETYLMURAMOYL-PENTAPEPTIDE-TRANSFERASE"/>
    <property type="match status" value="1"/>
</dbReference>